<evidence type="ECO:0000256" key="1">
    <source>
        <dbReference type="ARBA" id="ARBA00001947"/>
    </source>
</evidence>
<dbReference type="GO" id="GO:0004022">
    <property type="term" value="F:alcohol dehydrogenase (NAD+) activity"/>
    <property type="evidence" value="ECO:0007669"/>
    <property type="project" value="UniProtKB-EC"/>
</dbReference>
<keyword evidence="7" id="KW-0520">NAD</keyword>
<evidence type="ECO:0000256" key="5">
    <source>
        <dbReference type="ARBA" id="ARBA00022833"/>
    </source>
</evidence>
<sequence>MTVTLRHPSTDLTVPKTQKAAVFEQWGKPVSFLERPVVQATELNPGQVLVKIMYSGVCHTDLHTARAEWPAMPPPPLVGGHEGAGELARIEPLEDYSPESGFIVAIGAGTQAPVKIGQAVGIKWLGSSCLSCEACTRGYALFIPTFHQCLLTVTLMVTRNEQICSKAVQTGLTFDGTFQQFAVSDAAHVTPIPESVPLHLAAPILCAGVTVYKAIKQADTLPGDIVVIPGAGGGLGHLAIQYAINGFGLRVIAIDTGDNKKDLCLKLGAETFIDFKKSSNLVEAVKHAADGVGVHAAIVTSGSAAGYHQALQYLRPGGTLVAVGAPLGAKLELDIVESIPRNITVKVSYVGNREDARQALDMVARGRVQTTCRIEPLTKLPDVFEEMEAGRLAGRVVLDLWN</sequence>
<dbReference type="PANTHER" id="PTHR42940:SF3">
    <property type="entry name" value="ALCOHOL DEHYDROGENASE 1-RELATED"/>
    <property type="match status" value="1"/>
</dbReference>
<dbReference type="InterPro" id="IPR013149">
    <property type="entry name" value="ADH-like_C"/>
</dbReference>
<dbReference type="Gene3D" id="3.90.180.10">
    <property type="entry name" value="Medium-chain alcohol dehydrogenases, catalytic domain"/>
    <property type="match status" value="1"/>
</dbReference>
<evidence type="ECO:0000313" key="10">
    <source>
        <dbReference type="Proteomes" id="UP000663827"/>
    </source>
</evidence>
<dbReference type="EMBL" id="CAJNJQ010001355">
    <property type="protein sequence ID" value="CAE7134736.1"/>
    <property type="molecule type" value="Genomic_DNA"/>
</dbReference>
<feature type="domain" description="Enoyl reductase (ER)" evidence="8">
    <location>
        <begin position="28"/>
        <end position="398"/>
    </location>
</feature>
<evidence type="ECO:0000259" key="8">
    <source>
        <dbReference type="SMART" id="SM00829"/>
    </source>
</evidence>
<evidence type="ECO:0000256" key="7">
    <source>
        <dbReference type="ARBA" id="ARBA00023027"/>
    </source>
</evidence>
<dbReference type="EC" id="1.1.1.1" evidence="3"/>
<evidence type="ECO:0000313" key="9">
    <source>
        <dbReference type="EMBL" id="CAE7134736.1"/>
    </source>
</evidence>
<dbReference type="SUPFAM" id="SSF50129">
    <property type="entry name" value="GroES-like"/>
    <property type="match status" value="1"/>
</dbReference>
<evidence type="ECO:0000256" key="4">
    <source>
        <dbReference type="ARBA" id="ARBA00022723"/>
    </source>
</evidence>
<dbReference type="AlphaFoldDB" id="A0A8H3E0S7"/>
<comment type="similarity">
    <text evidence="2">Belongs to the zinc-containing alcohol dehydrogenase family.</text>
</comment>
<dbReference type="Proteomes" id="UP000663827">
    <property type="component" value="Unassembled WGS sequence"/>
</dbReference>
<proteinExistence type="inferred from homology"/>
<dbReference type="FunFam" id="3.40.50.720:FF:000039">
    <property type="entry name" value="Alcohol dehydrogenase AdhP"/>
    <property type="match status" value="1"/>
</dbReference>
<reference evidence="9" key="1">
    <citation type="submission" date="2021-01" db="EMBL/GenBank/DDBJ databases">
        <authorList>
            <person name="Kaushik A."/>
        </authorList>
    </citation>
    <scope>NUCLEOTIDE SEQUENCE</scope>
    <source>
        <strain evidence="9">AG5</strain>
    </source>
</reference>
<dbReference type="InterPro" id="IPR013154">
    <property type="entry name" value="ADH-like_N"/>
</dbReference>
<dbReference type="SUPFAM" id="SSF51735">
    <property type="entry name" value="NAD(P)-binding Rossmann-fold domains"/>
    <property type="match status" value="1"/>
</dbReference>
<dbReference type="InterPro" id="IPR036291">
    <property type="entry name" value="NAD(P)-bd_dom_sf"/>
</dbReference>
<keyword evidence="6" id="KW-0560">Oxidoreductase</keyword>
<dbReference type="Pfam" id="PF08240">
    <property type="entry name" value="ADH_N"/>
    <property type="match status" value="1"/>
</dbReference>
<comment type="caution">
    <text evidence="9">The sequence shown here is derived from an EMBL/GenBank/DDBJ whole genome shotgun (WGS) entry which is preliminary data.</text>
</comment>
<dbReference type="InterPro" id="IPR020843">
    <property type="entry name" value="ER"/>
</dbReference>
<keyword evidence="5" id="KW-0862">Zinc</keyword>
<dbReference type="SMART" id="SM00829">
    <property type="entry name" value="PKS_ER"/>
    <property type="match status" value="1"/>
</dbReference>
<evidence type="ECO:0000256" key="6">
    <source>
        <dbReference type="ARBA" id="ARBA00023002"/>
    </source>
</evidence>
<dbReference type="Pfam" id="PF00107">
    <property type="entry name" value="ADH_zinc_N"/>
    <property type="match status" value="1"/>
</dbReference>
<comment type="cofactor">
    <cofactor evidence="1">
        <name>Zn(2+)</name>
        <dbReference type="ChEBI" id="CHEBI:29105"/>
    </cofactor>
</comment>
<dbReference type="GO" id="GO:0005737">
    <property type="term" value="C:cytoplasm"/>
    <property type="evidence" value="ECO:0007669"/>
    <property type="project" value="TreeGrafter"/>
</dbReference>
<name>A0A8H3E0S7_9AGAM</name>
<dbReference type="InterPro" id="IPR011032">
    <property type="entry name" value="GroES-like_sf"/>
</dbReference>
<evidence type="ECO:0000256" key="3">
    <source>
        <dbReference type="ARBA" id="ARBA00013190"/>
    </source>
</evidence>
<dbReference type="PANTHER" id="PTHR42940">
    <property type="entry name" value="ALCOHOL DEHYDROGENASE 1-RELATED"/>
    <property type="match status" value="1"/>
</dbReference>
<gene>
    <name evidence="9" type="ORF">RDB_LOCUS67640</name>
</gene>
<organism evidence="9 10">
    <name type="scientific">Rhizoctonia solani</name>
    <dbReference type="NCBI Taxonomy" id="456999"/>
    <lineage>
        <taxon>Eukaryota</taxon>
        <taxon>Fungi</taxon>
        <taxon>Dikarya</taxon>
        <taxon>Basidiomycota</taxon>
        <taxon>Agaricomycotina</taxon>
        <taxon>Agaricomycetes</taxon>
        <taxon>Cantharellales</taxon>
        <taxon>Ceratobasidiaceae</taxon>
        <taxon>Rhizoctonia</taxon>
    </lineage>
</organism>
<evidence type="ECO:0000256" key="2">
    <source>
        <dbReference type="ARBA" id="ARBA00008072"/>
    </source>
</evidence>
<dbReference type="GO" id="GO:0046872">
    <property type="term" value="F:metal ion binding"/>
    <property type="evidence" value="ECO:0007669"/>
    <property type="project" value="UniProtKB-KW"/>
</dbReference>
<keyword evidence="4" id="KW-0479">Metal-binding</keyword>
<dbReference type="Gene3D" id="3.40.50.720">
    <property type="entry name" value="NAD(P)-binding Rossmann-like Domain"/>
    <property type="match status" value="1"/>
</dbReference>
<protein>
    <recommendedName>
        <fullName evidence="3">alcohol dehydrogenase</fullName>
        <ecNumber evidence="3">1.1.1.1</ecNumber>
    </recommendedName>
</protein>
<dbReference type="CDD" id="cd08297">
    <property type="entry name" value="CAD3"/>
    <property type="match status" value="1"/>
</dbReference>
<accession>A0A8H3E0S7</accession>